<sequence length="332" mass="36950">MAKIFAGCSAKISRPEPCHSRKGSRSSVIPGSPQPVLSATATTPTPVATVSTEAADSAPGGGLTRSNHIFACLGQLSTGEAVKPADAITTISAGSPETVDKVDLSVVDKASDERRRYQKELRWTCLRRDQVWTLMAVCSGNVLKCCHVLTPEYAKDWFSEGQHSRLTAGIPSVKGVSSLGYDIKNAYILQSTLHDSFDSFEFSVWLDNDKFFRLFDTTITNQLELIYIANPDKPWDYSRLSANLNVTMEMVKAHPEKPWNYECLSKDPNILMEVIKANLDKPWDFYFLSENPNISMDFVNSNPDKPWNFPSLIQNSNITMDIVKANSDKPWD</sequence>
<evidence type="ECO:0000256" key="1">
    <source>
        <dbReference type="SAM" id="MobiDB-lite"/>
    </source>
</evidence>
<keyword evidence="3" id="KW-1185">Reference proteome</keyword>
<evidence type="ECO:0000313" key="2">
    <source>
        <dbReference type="EMBL" id="RKO87266.1"/>
    </source>
</evidence>
<name>A0A4P9WAJ7_9FUNG</name>
<proteinExistence type="predicted"/>
<evidence type="ECO:0000313" key="3">
    <source>
        <dbReference type="Proteomes" id="UP000269721"/>
    </source>
</evidence>
<dbReference type="OrthoDB" id="2145640at2759"/>
<reference evidence="3" key="1">
    <citation type="journal article" date="2018" name="Nat. Microbiol.">
        <title>Leveraging single-cell genomics to expand the fungal tree of life.</title>
        <authorList>
            <person name="Ahrendt S.R."/>
            <person name="Quandt C.A."/>
            <person name="Ciobanu D."/>
            <person name="Clum A."/>
            <person name="Salamov A."/>
            <person name="Andreopoulos B."/>
            <person name="Cheng J.F."/>
            <person name="Woyke T."/>
            <person name="Pelin A."/>
            <person name="Henrissat B."/>
            <person name="Reynolds N.K."/>
            <person name="Benny G.L."/>
            <person name="Smith M.E."/>
            <person name="James T.Y."/>
            <person name="Grigoriev I.V."/>
        </authorList>
    </citation>
    <scope>NUCLEOTIDE SEQUENCE [LARGE SCALE GENOMIC DNA]</scope>
</reference>
<accession>A0A4P9WAJ7</accession>
<dbReference type="AlphaFoldDB" id="A0A4P9WAJ7"/>
<evidence type="ECO:0008006" key="4">
    <source>
        <dbReference type="Google" id="ProtNLM"/>
    </source>
</evidence>
<gene>
    <name evidence="2" type="ORF">BDK51DRAFT_38508</name>
</gene>
<organism evidence="2 3">
    <name type="scientific">Blyttiomyces helicus</name>
    <dbReference type="NCBI Taxonomy" id="388810"/>
    <lineage>
        <taxon>Eukaryota</taxon>
        <taxon>Fungi</taxon>
        <taxon>Fungi incertae sedis</taxon>
        <taxon>Chytridiomycota</taxon>
        <taxon>Chytridiomycota incertae sedis</taxon>
        <taxon>Chytridiomycetes</taxon>
        <taxon>Chytridiomycetes incertae sedis</taxon>
        <taxon>Blyttiomyces</taxon>
    </lineage>
</organism>
<feature type="region of interest" description="Disordered" evidence="1">
    <location>
        <begin position="14"/>
        <end position="45"/>
    </location>
</feature>
<protein>
    <recommendedName>
        <fullName evidence="4">HNH nuclease domain-containing protein</fullName>
    </recommendedName>
</protein>
<dbReference type="EMBL" id="KZ997553">
    <property type="protein sequence ID" value="RKO87266.1"/>
    <property type="molecule type" value="Genomic_DNA"/>
</dbReference>
<dbReference type="Proteomes" id="UP000269721">
    <property type="component" value="Unassembled WGS sequence"/>
</dbReference>